<name>A0ACC1KAC8_9FUNG</name>
<evidence type="ECO:0000313" key="1">
    <source>
        <dbReference type="EMBL" id="KAJ2779275.1"/>
    </source>
</evidence>
<organism evidence="1 2">
    <name type="scientific">Coemansia linderi</name>
    <dbReference type="NCBI Taxonomy" id="2663919"/>
    <lineage>
        <taxon>Eukaryota</taxon>
        <taxon>Fungi</taxon>
        <taxon>Fungi incertae sedis</taxon>
        <taxon>Zoopagomycota</taxon>
        <taxon>Kickxellomycotina</taxon>
        <taxon>Kickxellomycetes</taxon>
        <taxon>Kickxellales</taxon>
        <taxon>Kickxellaceae</taxon>
        <taxon>Coemansia</taxon>
    </lineage>
</organism>
<proteinExistence type="predicted"/>
<comment type="caution">
    <text evidence="1">The sequence shown here is derived from an EMBL/GenBank/DDBJ whole genome shotgun (WGS) entry which is preliminary data.</text>
</comment>
<sequence>NSYVGPGASPRSPTHSFAADEGEHLEASDLNDTSDTSDLNDTNDINDINDINDSELSIYFDLDSASGPALVIAHSPGSMAAAPLLADKEGEIDSHLPPALLDLSPMTDFSIQLAGIRVLASDDVTGALLDEMFFAIASMRLQSLRVVTARGVESLSNDGICKLAKDWLQSVANVTRTADNVKVLLDQARLCSEDYFSRCALGADHDGSIALEMLRNAEPNVYLFLGMDENEIVVLYRNLPFLVGKDTSIDTMDIITYVSDGLFDRFY</sequence>
<evidence type="ECO:0000313" key="2">
    <source>
        <dbReference type="Proteomes" id="UP001140066"/>
    </source>
</evidence>
<gene>
    <name evidence="1" type="ORF">GGI18_003953</name>
</gene>
<keyword evidence="2" id="KW-1185">Reference proteome</keyword>
<dbReference type="Proteomes" id="UP001140066">
    <property type="component" value="Unassembled WGS sequence"/>
</dbReference>
<dbReference type="EMBL" id="JANBUK010001596">
    <property type="protein sequence ID" value="KAJ2779275.1"/>
    <property type="molecule type" value="Genomic_DNA"/>
</dbReference>
<feature type="non-terminal residue" evidence="1">
    <location>
        <position position="1"/>
    </location>
</feature>
<protein>
    <submittedName>
        <fullName evidence="1">Uncharacterized protein</fullName>
    </submittedName>
</protein>
<reference evidence="1" key="1">
    <citation type="submission" date="2022-07" db="EMBL/GenBank/DDBJ databases">
        <title>Phylogenomic reconstructions and comparative analyses of Kickxellomycotina fungi.</title>
        <authorList>
            <person name="Reynolds N.K."/>
            <person name="Stajich J.E."/>
            <person name="Barry K."/>
            <person name="Grigoriev I.V."/>
            <person name="Crous P."/>
            <person name="Smith M.E."/>
        </authorList>
    </citation>
    <scope>NUCLEOTIDE SEQUENCE</scope>
    <source>
        <strain evidence="1">BCRC 34191</strain>
    </source>
</reference>
<accession>A0ACC1KAC8</accession>